<keyword evidence="7 8" id="KW-0472">Membrane</keyword>
<comment type="subcellular location">
    <subcellularLocation>
        <location evidence="1">Cell membrane</location>
        <topology evidence="1">Multi-pass membrane protein</topology>
    </subcellularLocation>
</comment>
<keyword evidence="6 8" id="KW-1133">Transmembrane helix</keyword>
<feature type="domain" description="Glycosyltransferase RgtA/B/C/D-like" evidence="9">
    <location>
        <begin position="45"/>
        <end position="193"/>
    </location>
</feature>
<feature type="transmembrane region" description="Helical" evidence="8">
    <location>
        <begin position="120"/>
        <end position="136"/>
    </location>
</feature>
<organism evidence="10 11">
    <name type="scientific">Candidatus Roizmanbacteria bacterium RIFCSPLOWO2_02_FULL_36_11</name>
    <dbReference type="NCBI Taxonomy" id="1802071"/>
    <lineage>
        <taxon>Bacteria</taxon>
        <taxon>Candidatus Roizmaniibacteriota</taxon>
    </lineage>
</organism>
<comment type="caution">
    <text evidence="10">The sequence shown here is derived from an EMBL/GenBank/DDBJ whole genome shotgun (WGS) entry which is preliminary data.</text>
</comment>
<keyword evidence="4" id="KW-0808">Transferase</keyword>
<dbReference type="GO" id="GO:0009103">
    <property type="term" value="P:lipopolysaccharide biosynthetic process"/>
    <property type="evidence" value="ECO:0007669"/>
    <property type="project" value="UniProtKB-ARBA"/>
</dbReference>
<evidence type="ECO:0000256" key="7">
    <source>
        <dbReference type="ARBA" id="ARBA00023136"/>
    </source>
</evidence>
<dbReference type="GO" id="GO:0016763">
    <property type="term" value="F:pentosyltransferase activity"/>
    <property type="evidence" value="ECO:0007669"/>
    <property type="project" value="TreeGrafter"/>
</dbReference>
<evidence type="ECO:0000313" key="10">
    <source>
        <dbReference type="EMBL" id="OGK53343.1"/>
    </source>
</evidence>
<reference evidence="10 11" key="1">
    <citation type="journal article" date="2016" name="Nat. Commun.">
        <title>Thousands of microbial genomes shed light on interconnected biogeochemical processes in an aquifer system.</title>
        <authorList>
            <person name="Anantharaman K."/>
            <person name="Brown C.T."/>
            <person name="Hug L.A."/>
            <person name="Sharon I."/>
            <person name="Castelle C.J."/>
            <person name="Probst A.J."/>
            <person name="Thomas B.C."/>
            <person name="Singh A."/>
            <person name="Wilkins M.J."/>
            <person name="Karaoz U."/>
            <person name="Brodie E.L."/>
            <person name="Williams K.H."/>
            <person name="Hubbard S.S."/>
            <person name="Banfield J.F."/>
        </authorList>
    </citation>
    <scope>NUCLEOTIDE SEQUENCE [LARGE SCALE GENOMIC DNA]</scope>
</reference>
<evidence type="ECO:0000256" key="1">
    <source>
        <dbReference type="ARBA" id="ARBA00004651"/>
    </source>
</evidence>
<keyword evidence="2" id="KW-1003">Cell membrane</keyword>
<feature type="transmembrane region" description="Helical" evidence="8">
    <location>
        <begin position="315"/>
        <end position="337"/>
    </location>
</feature>
<dbReference type="Pfam" id="PF13231">
    <property type="entry name" value="PMT_2"/>
    <property type="match status" value="1"/>
</dbReference>
<dbReference type="EMBL" id="MGAV01000021">
    <property type="protein sequence ID" value="OGK53343.1"/>
    <property type="molecule type" value="Genomic_DNA"/>
</dbReference>
<evidence type="ECO:0000259" key="9">
    <source>
        <dbReference type="Pfam" id="PF13231"/>
    </source>
</evidence>
<protein>
    <recommendedName>
        <fullName evidence="9">Glycosyltransferase RgtA/B/C/D-like domain-containing protein</fullName>
    </recommendedName>
</protein>
<feature type="transmembrane region" description="Helical" evidence="8">
    <location>
        <begin position="239"/>
        <end position="258"/>
    </location>
</feature>
<feature type="transmembrane region" description="Helical" evidence="8">
    <location>
        <begin position="290"/>
        <end position="308"/>
    </location>
</feature>
<evidence type="ECO:0000313" key="11">
    <source>
        <dbReference type="Proteomes" id="UP000177418"/>
    </source>
</evidence>
<evidence type="ECO:0000256" key="4">
    <source>
        <dbReference type="ARBA" id="ARBA00022679"/>
    </source>
</evidence>
<dbReference type="AlphaFoldDB" id="A0A1F7JCK2"/>
<dbReference type="GO" id="GO:0005886">
    <property type="term" value="C:plasma membrane"/>
    <property type="evidence" value="ECO:0007669"/>
    <property type="project" value="UniProtKB-SubCell"/>
</dbReference>
<gene>
    <name evidence="10" type="ORF">A3H78_03505</name>
</gene>
<dbReference type="InterPro" id="IPR050297">
    <property type="entry name" value="LipidA_mod_glycosyltrf_83"/>
</dbReference>
<dbReference type="Proteomes" id="UP000177418">
    <property type="component" value="Unassembled WGS sequence"/>
</dbReference>
<evidence type="ECO:0000256" key="2">
    <source>
        <dbReference type="ARBA" id="ARBA00022475"/>
    </source>
</evidence>
<feature type="transmembrane region" description="Helical" evidence="8">
    <location>
        <begin position="267"/>
        <end position="284"/>
    </location>
</feature>
<feature type="transmembrane region" description="Helical" evidence="8">
    <location>
        <begin position="97"/>
        <end position="114"/>
    </location>
</feature>
<feature type="transmembrane region" description="Helical" evidence="8">
    <location>
        <begin position="212"/>
        <end position="233"/>
    </location>
</feature>
<evidence type="ECO:0000256" key="3">
    <source>
        <dbReference type="ARBA" id="ARBA00022676"/>
    </source>
</evidence>
<evidence type="ECO:0000256" key="8">
    <source>
        <dbReference type="SAM" id="Phobius"/>
    </source>
</evidence>
<evidence type="ECO:0000256" key="5">
    <source>
        <dbReference type="ARBA" id="ARBA00022692"/>
    </source>
</evidence>
<dbReference type="InterPro" id="IPR038731">
    <property type="entry name" value="RgtA/B/C-like"/>
</dbReference>
<feature type="transmembrane region" description="Helical" evidence="8">
    <location>
        <begin position="65"/>
        <end position="85"/>
    </location>
</feature>
<dbReference type="PANTHER" id="PTHR33908:SF11">
    <property type="entry name" value="MEMBRANE PROTEIN"/>
    <property type="match status" value="1"/>
</dbReference>
<feature type="transmembrane region" description="Helical" evidence="8">
    <location>
        <begin position="181"/>
        <end position="200"/>
    </location>
</feature>
<evidence type="ECO:0000256" key="6">
    <source>
        <dbReference type="ARBA" id="ARBA00022989"/>
    </source>
</evidence>
<keyword evidence="5 8" id="KW-0812">Transmembrane</keyword>
<keyword evidence="3" id="KW-0328">Glycosyltransferase</keyword>
<accession>A0A1F7JCK2</accession>
<sequence length="430" mass="51642">MLNLLFNFTPLKLVAEFIWRDEAFSYFMARENLMNIVLTTARDNNPPLYYILLHFWMKIFGPSSIAMRSLSMIFFAVMIYFCYLLLKRLLKVSDKKIGIYLVLIFFNPFLLYYAFEARMYSLFAVLCICSYYFFINKDRLKVAIFNTLGIYTHYFFLMVILSQIIYLAIYERHQFKKYAKVLILPLILALPWFLYIYKWLLGNTAVFWAQRLQFSSVVESLAVLLTGYESAYYSYYDKYLWMVSIYLLTLVVFGVFRLKTNKTTKMLLIWSFLFYYLVVIISFFKPIFVPRYLIFSAVGFNVLMIYIINGLSKKWSILILISIFVIYIHYWWMLLIYRPKAHEVKTIMEIKKIASDKDLLYLTDPILYFTARYYFDEKRVYLYNLDPKKKQSYYGLVLIPKESYINLLPEYPVKAFIMSSEDNFKIETTL</sequence>
<dbReference type="PANTHER" id="PTHR33908">
    <property type="entry name" value="MANNOSYLTRANSFERASE YKCB-RELATED"/>
    <property type="match status" value="1"/>
</dbReference>
<name>A0A1F7JCK2_9BACT</name>
<feature type="transmembrane region" description="Helical" evidence="8">
    <location>
        <begin position="148"/>
        <end position="169"/>
    </location>
</feature>
<proteinExistence type="predicted"/>